<evidence type="ECO:0000256" key="3">
    <source>
        <dbReference type="ARBA" id="ARBA00022833"/>
    </source>
</evidence>
<feature type="compositionally biased region" description="Low complexity" evidence="8">
    <location>
        <begin position="9"/>
        <end position="19"/>
    </location>
</feature>
<proteinExistence type="predicted"/>
<dbReference type="Pfam" id="PF00172">
    <property type="entry name" value="Zn_clus"/>
    <property type="match status" value="1"/>
</dbReference>
<reference evidence="10" key="1">
    <citation type="submission" date="2022-07" db="EMBL/GenBank/DDBJ databases">
        <title>Fungi with potential for degradation of polypropylene.</title>
        <authorList>
            <person name="Gostincar C."/>
        </authorList>
    </citation>
    <scope>NUCLEOTIDE SEQUENCE</scope>
    <source>
        <strain evidence="10">EXF-13308</strain>
    </source>
</reference>
<feature type="region of interest" description="Disordered" evidence="8">
    <location>
        <begin position="98"/>
        <end position="119"/>
    </location>
</feature>
<keyword evidence="4" id="KW-0805">Transcription regulation</keyword>
<evidence type="ECO:0000256" key="1">
    <source>
        <dbReference type="ARBA" id="ARBA00004123"/>
    </source>
</evidence>
<dbReference type="InterPro" id="IPR036864">
    <property type="entry name" value="Zn2-C6_fun-type_DNA-bd_sf"/>
</dbReference>
<sequence>MDQPARQASTRSGSVSSSSTANPRTRTERAHRAHRGLTCANCRARKTRCDGTQPSCKTCEVYHDQCRYEKTPPMSQVIAMAKRLQEAEQTVLDLKKALNSKTPPQPTQLAPSRVSGDSAPCSPGAFEVMHQESFVKPQGRSVSTEPTSEELLSDLSLDEHGKISYYGPTSAIHEPPALDTSPPQVQPYYEPSSKLNIRTLLTSNAEESRAWEEFALGSASAQSDIPKPTLAKLLQIHWAWIAPMFMWVYRPAFMRDMAIGGPYYSPFLLMVLGAHAARFHDAKVRDMLTSRARLMLGVEIQKPSSIPTVQALLQLSAREMAFGSTSQAWLYSGMAFRMVSDLGLHHNSGRILSLGYLSPEDLEIRRRLFWSCYFWDKAICLYLGRMPALTELPFDHTPEFLDNYAENEYWSPYHGGLNLSRIRAGDYPEMKAHSVSCFENSCKLAVILNDIICQLYARRRLVDIEEASRSIRSSLDEWRERSPSHLRYDPDNLPEVCPPPHILAQNLLYYTTIILLHRPFYSAAAHHMACRRAADSLEKLLLLLERTFGFTRVTYLMGYCIYTGASAVTHDVKAGDVDASRKMQTFLRALQQGTATCPLLQRSLDIINNCLRTSPAPYAGDTPAEDTLNAITGDYLPAFPYLDLQVGADSSNQTMDLSVMDLDGFSLLDSFPENHIGTSTAEWYLPS</sequence>
<name>A0AA38R8H7_9PEZI</name>
<comment type="subcellular location">
    <subcellularLocation>
        <location evidence="1">Nucleus</location>
    </subcellularLocation>
</comment>
<evidence type="ECO:0000256" key="2">
    <source>
        <dbReference type="ARBA" id="ARBA00022723"/>
    </source>
</evidence>
<evidence type="ECO:0000256" key="6">
    <source>
        <dbReference type="ARBA" id="ARBA00023163"/>
    </source>
</evidence>
<dbReference type="GO" id="GO:0000981">
    <property type="term" value="F:DNA-binding transcription factor activity, RNA polymerase II-specific"/>
    <property type="evidence" value="ECO:0007669"/>
    <property type="project" value="InterPro"/>
</dbReference>
<dbReference type="GO" id="GO:0005634">
    <property type="term" value="C:nucleus"/>
    <property type="evidence" value="ECO:0007669"/>
    <property type="project" value="UniProtKB-SubCell"/>
</dbReference>
<keyword evidence="2" id="KW-0479">Metal-binding</keyword>
<evidence type="ECO:0000256" key="7">
    <source>
        <dbReference type="ARBA" id="ARBA00023242"/>
    </source>
</evidence>
<dbReference type="InterPro" id="IPR051615">
    <property type="entry name" value="Transcr_Regulatory_Elem"/>
</dbReference>
<keyword evidence="3" id="KW-0862">Zinc</keyword>
<feature type="region of interest" description="Disordered" evidence="8">
    <location>
        <begin position="1"/>
        <end position="37"/>
    </location>
</feature>
<evidence type="ECO:0000313" key="10">
    <source>
        <dbReference type="EMBL" id="KAJ9132624.1"/>
    </source>
</evidence>
<dbReference type="InterPro" id="IPR001138">
    <property type="entry name" value="Zn2Cys6_DnaBD"/>
</dbReference>
<dbReference type="GO" id="GO:0006351">
    <property type="term" value="P:DNA-templated transcription"/>
    <property type="evidence" value="ECO:0007669"/>
    <property type="project" value="InterPro"/>
</dbReference>
<dbReference type="Proteomes" id="UP001174694">
    <property type="component" value="Unassembled WGS sequence"/>
</dbReference>
<comment type="caution">
    <text evidence="10">The sequence shown here is derived from an EMBL/GenBank/DDBJ whole genome shotgun (WGS) entry which is preliminary data.</text>
</comment>
<keyword evidence="7" id="KW-0539">Nucleus</keyword>
<feature type="domain" description="Zn(2)-C6 fungal-type" evidence="9">
    <location>
        <begin position="38"/>
        <end position="68"/>
    </location>
</feature>
<dbReference type="PANTHER" id="PTHR31313:SF85">
    <property type="entry name" value="ZN(II)2CYS6 TRANSCRIPTION FACTOR (EUROFUNG)"/>
    <property type="match status" value="1"/>
</dbReference>
<dbReference type="GO" id="GO:0008270">
    <property type="term" value="F:zinc ion binding"/>
    <property type="evidence" value="ECO:0007669"/>
    <property type="project" value="InterPro"/>
</dbReference>
<protein>
    <submittedName>
        <fullName evidence="10">Transcription factor</fullName>
    </submittedName>
</protein>
<dbReference type="Gene3D" id="4.10.240.10">
    <property type="entry name" value="Zn(2)-C6 fungal-type DNA-binding domain"/>
    <property type="match status" value="1"/>
</dbReference>
<evidence type="ECO:0000256" key="5">
    <source>
        <dbReference type="ARBA" id="ARBA00023125"/>
    </source>
</evidence>
<evidence type="ECO:0000259" key="9">
    <source>
        <dbReference type="PROSITE" id="PS50048"/>
    </source>
</evidence>
<evidence type="ECO:0000256" key="8">
    <source>
        <dbReference type="SAM" id="MobiDB-lite"/>
    </source>
</evidence>
<keyword evidence="5" id="KW-0238">DNA-binding</keyword>
<dbReference type="SUPFAM" id="SSF57701">
    <property type="entry name" value="Zn2/Cys6 DNA-binding domain"/>
    <property type="match status" value="1"/>
</dbReference>
<dbReference type="PANTHER" id="PTHR31313">
    <property type="entry name" value="TY1 ENHANCER ACTIVATOR"/>
    <property type="match status" value="1"/>
</dbReference>
<feature type="compositionally biased region" description="Polar residues" evidence="8">
    <location>
        <begin position="99"/>
        <end position="110"/>
    </location>
</feature>
<accession>A0AA38R8H7</accession>
<evidence type="ECO:0000313" key="11">
    <source>
        <dbReference type="Proteomes" id="UP001174694"/>
    </source>
</evidence>
<gene>
    <name evidence="10" type="ORF">NKR23_g11097</name>
</gene>
<dbReference type="CDD" id="cd12148">
    <property type="entry name" value="fungal_TF_MHR"/>
    <property type="match status" value="1"/>
</dbReference>
<dbReference type="SMART" id="SM00066">
    <property type="entry name" value="GAL4"/>
    <property type="match status" value="1"/>
</dbReference>
<dbReference type="PROSITE" id="PS50048">
    <property type="entry name" value="ZN2_CY6_FUNGAL_2"/>
    <property type="match status" value="1"/>
</dbReference>
<keyword evidence="11" id="KW-1185">Reference proteome</keyword>
<organism evidence="10 11">
    <name type="scientific">Pleurostoma richardsiae</name>
    <dbReference type="NCBI Taxonomy" id="41990"/>
    <lineage>
        <taxon>Eukaryota</taxon>
        <taxon>Fungi</taxon>
        <taxon>Dikarya</taxon>
        <taxon>Ascomycota</taxon>
        <taxon>Pezizomycotina</taxon>
        <taxon>Sordariomycetes</taxon>
        <taxon>Sordariomycetidae</taxon>
        <taxon>Calosphaeriales</taxon>
        <taxon>Pleurostomataceae</taxon>
        <taxon>Pleurostoma</taxon>
    </lineage>
</organism>
<keyword evidence="6" id="KW-0804">Transcription</keyword>
<dbReference type="PROSITE" id="PS00463">
    <property type="entry name" value="ZN2_CY6_FUNGAL_1"/>
    <property type="match status" value="1"/>
</dbReference>
<evidence type="ECO:0000256" key="4">
    <source>
        <dbReference type="ARBA" id="ARBA00023015"/>
    </source>
</evidence>
<dbReference type="Pfam" id="PF04082">
    <property type="entry name" value="Fungal_trans"/>
    <property type="match status" value="1"/>
</dbReference>
<dbReference type="GO" id="GO:0003677">
    <property type="term" value="F:DNA binding"/>
    <property type="evidence" value="ECO:0007669"/>
    <property type="project" value="UniProtKB-KW"/>
</dbReference>
<dbReference type="CDD" id="cd00067">
    <property type="entry name" value="GAL4"/>
    <property type="match status" value="1"/>
</dbReference>
<dbReference type="AlphaFoldDB" id="A0AA38R8H7"/>
<dbReference type="InterPro" id="IPR007219">
    <property type="entry name" value="XnlR_reg_dom"/>
</dbReference>
<dbReference type="SMART" id="SM00906">
    <property type="entry name" value="Fungal_trans"/>
    <property type="match status" value="1"/>
</dbReference>
<dbReference type="EMBL" id="JANBVO010000055">
    <property type="protein sequence ID" value="KAJ9132624.1"/>
    <property type="molecule type" value="Genomic_DNA"/>
</dbReference>